<protein>
    <submittedName>
        <fullName evidence="7">DUF423 domain-containing protein</fullName>
    </submittedName>
</protein>
<dbReference type="AlphaFoldDB" id="A0A7X3FJS7"/>
<dbReference type="GO" id="GO:0005886">
    <property type="term" value="C:plasma membrane"/>
    <property type="evidence" value="ECO:0007669"/>
    <property type="project" value="TreeGrafter"/>
</dbReference>
<organism evidence="7 8">
    <name type="scientific">Paenibacillus lutrae</name>
    <dbReference type="NCBI Taxonomy" id="2078573"/>
    <lineage>
        <taxon>Bacteria</taxon>
        <taxon>Bacillati</taxon>
        <taxon>Bacillota</taxon>
        <taxon>Bacilli</taxon>
        <taxon>Bacillales</taxon>
        <taxon>Paenibacillaceae</taxon>
        <taxon>Paenibacillus</taxon>
    </lineage>
</organism>
<dbReference type="PANTHER" id="PTHR43461">
    <property type="entry name" value="TRANSMEMBRANE PROTEIN 256"/>
    <property type="match status" value="1"/>
</dbReference>
<dbReference type="PANTHER" id="PTHR43461:SF1">
    <property type="entry name" value="TRANSMEMBRANE PROTEIN 256"/>
    <property type="match status" value="1"/>
</dbReference>
<keyword evidence="8" id="KW-1185">Reference proteome</keyword>
<keyword evidence="3 6" id="KW-0812">Transmembrane</keyword>
<name>A0A7X3FJS7_9BACL</name>
<evidence type="ECO:0000313" key="8">
    <source>
        <dbReference type="Proteomes" id="UP000490800"/>
    </source>
</evidence>
<dbReference type="RefSeq" id="WP_157336877.1">
    <property type="nucleotide sequence ID" value="NZ_RHLK01000008.1"/>
</dbReference>
<accession>A0A7X3FJS7</accession>
<evidence type="ECO:0000256" key="6">
    <source>
        <dbReference type="SAM" id="Phobius"/>
    </source>
</evidence>
<sequence length="123" mass="13046">MRLFLMLGSINAFLSVALGAFGAHILEERISADMLEVYQTGIQYHMMHALGLIVVALLADRLPKSSGLVKIAGWAIFIGIILFSGSLYVLSLTGIKILGAVTPLGGVAFLIGWTMLAVAASKK</sequence>
<dbReference type="OrthoDB" id="9802121at2"/>
<dbReference type="Pfam" id="PF04241">
    <property type="entry name" value="DUF423"/>
    <property type="match status" value="1"/>
</dbReference>
<comment type="similarity">
    <text evidence="2">Belongs to the UPF0382 family.</text>
</comment>
<keyword evidence="5 6" id="KW-0472">Membrane</keyword>
<feature type="transmembrane region" description="Helical" evidence="6">
    <location>
        <begin position="97"/>
        <end position="120"/>
    </location>
</feature>
<feature type="transmembrane region" description="Helical" evidence="6">
    <location>
        <begin position="43"/>
        <end position="59"/>
    </location>
</feature>
<dbReference type="Proteomes" id="UP000490800">
    <property type="component" value="Unassembled WGS sequence"/>
</dbReference>
<gene>
    <name evidence="7" type="ORF">EDM21_14835</name>
</gene>
<evidence type="ECO:0000313" key="7">
    <source>
        <dbReference type="EMBL" id="MVP00784.1"/>
    </source>
</evidence>
<feature type="transmembrane region" description="Helical" evidence="6">
    <location>
        <begin position="71"/>
        <end position="91"/>
    </location>
</feature>
<dbReference type="InterPro" id="IPR006696">
    <property type="entry name" value="DUF423"/>
</dbReference>
<evidence type="ECO:0000256" key="2">
    <source>
        <dbReference type="ARBA" id="ARBA00009694"/>
    </source>
</evidence>
<comment type="subcellular location">
    <subcellularLocation>
        <location evidence="1">Membrane</location>
        <topology evidence="1">Multi-pass membrane protein</topology>
    </subcellularLocation>
</comment>
<dbReference type="EMBL" id="RHLK01000008">
    <property type="protein sequence ID" value="MVP00784.1"/>
    <property type="molecule type" value="Genomic_DNA"/>
</dbReference>
<evidence type="ECO:0000256" key="1">
    <source>
        <dbReference type="ARBA" id="ARBA00004141"/>
    </source>
</evidence>
<evidence type="ECO:0000256" key="4">
    <source>
        <dbReference type="ARBA" id="ARBA00022989"/>
    </source>
</evidence>
<reference evidence="7 8" key="1">
    <citation type="journal article" date="2019" name="Microorganisms">
        <title>Paenibacillus lutrae sp. nov., A Chitinolytic Species Isolated from A River Otter in Castril Natural Park, Granada, Spain.</title>
        <authorList>
            <person name="Rodriguez M."/>
            <person name="Reina J.C."/>
            <person name="Bejar V."/>
            <person name="Llamas I."/>
        </authorList>
    </citation>
    <scope>NUCLEOTIDE SEQUENCE [LARGE SCALE GENOMIC DNA]</scope>
    <source>
        <strain evidence="7 8">N10</strain>
    </source>
</reference>
<evidence type="ECO:0000256" key="3">
    <source>
        <dbReference type="ARBA" id="ARBA00022692"/>
    </source>
</evidence>
<proteinExistence type="inferred from homology"/>
<comment type="caution">
    <text evidence="7">The sequence shown here is derived from an EMBL/GenBank/DDBJ whole genome shotgun (WGS) entry which is preliminary data.</text>
</comment>
<keyword evidence="4 6" id="KW-1133">Transmembrane helix</keyword>
<evidence type="ECO:0000256" key="5">
    <source>
        <dbReference type="ARBA" id="ARBA00023136"/>
    </source>
</evidence>